<proteinExistence type="predicted"/>
<sequence length="135" mass="15168">MTKTCFSRFVHAAVLIVAFCVAPSETLPNTREIYRQCGGHVEISSPYRSCVDDLIGAMIRDIAMSGDRVDHEMVRNRRYCAGVAICYHRIPAQACQDCLDAADIKLFSGCSTAEIARIRLNDCYLRYHNETISDE</sequence>
<dbReference type="Proteomes" id="UP001057402">
    <property type="component" value="Chromosome 8"/>
</dbReference>
<gene>
    <name evidence="1" type="ORF">MLD38_029741</name>
</gene>
<evidence type="ECO:0000313" key="2">
    <source>
        <dbReference type="Proteomes" id="UP001057402"/>
    </source>
</evidence>
<protein>
    <submittedName>
        <fullName evidence="1">Uncharacterized protein</fullName>
    </submittedName>
</protein>
<name>A0ACB9N694_9MYRT</name>
<reference evidence="2" key="1">
    <citation type="journal article" date="2023" name="Front. Plant Sci.">
        <title>Chromosomal-level genome assembly of Melastoma candidum provides insights into trichome evolution.</title>
        <authorList>
            <person name="Zhong Y."/>
            <person name="Wu W."/>
            <person name="Sun C."/>
            <person name="Zou P."/>
            <person name="Liu Y."/>
            <person name="Dai S."/>
            <person name="Zhou R."/>
        </authorList>
    </citation>
    <scope>NUCLEOTIDE SEQUENCE [LARGE SCALE GENOMIC DNA]</scope>
</reference>
<evidence type="ECO:0000313" key="1">
    <source>
        <dbReference type="EMBL" id="KAI4331563.1"/>
    </source>
</evidence>
<comment type="caution">
    <text evidence="1">The sequence shown here is derived from an EMBL/GenBank/DDBJ whole genome shotgun (WGS) entry which is preliminary data.</text>
</comment>
<dbReference type="EMBL" id="CM042887">
    <property type="protein sequence ID" value="KAI4331563.1"/>
    <property type="molecule type" value="Genomic_DNA"/>
</dbReference>
<organism evidence="1 2">
    <name type="scientific">Melastoma candidum</name>
    <dbReference type="NCBI Taxonomy" id="119954"/>
    <lineage>
        <taxon>Eukaryota</taxon>
        <taxon>Viridiplantae</taxon>
        <taxon>Streptophyta</taxon>
        <taxon>Embryophyta</taxon>
        <taxon>Tracheophyta</taxon>
        <taxon>Spermatophyta</taxon>
        <taxon>Magnoliopsida</taxon>
        <taxon>eudicotyledons</taxon>
        <taxon>Gunneridae</taxon>
        <taxon>Pentapetalae</taxon>
        <taxon>rosids</taxon>
        <taxon>malvids</taxon>
        <taxon>Myrtales</taxon>
        <taxon>Melastomataceae</taxon>
        <taxon>Melastomatoideae</taxon>
        <taxon>Melastomateae</taxon>
        <taxon>Melastoma</taxon>
    </lineage>
</organism>
<keyword evidence="2" id="KW-1185">Reference proteome</keyword>
<accession>A0ACB9N694</accession>